<organism evidence="12 13">
    <name type="scientific">Neomoorella thermoacetica</name>
    <name type="common">Clostridium thermoaceticum</name>
    <dbReference type="NCBI Taxonomy" id="1525"/>
    <lineage>
        <taxon>Bacteria</taxon>
        <taxon>Bacillati</taxon>
        <taxon>Bacillota</taxon>
        <taxon>Clostridia</taxon>
        <taxon>Neomoorellales</taxon>
        <taxon>Neomoorellaceae</taxon>
        <taxon>Neomoorella</taxon>
    </lineage>
</organism>
<proteinExistence type="inferred from homology"/>
<feature type="transmembrane region" description="Helical" evidence="10">
    <location>
        <begin position="212"/>
        <end position="242"/>
    </location>
</feature>
<dbReference type="GO" id="GO:0009306">
    <property type="term" value="P:protein secretion"/>
    <property type="evidence" value="ECO:0007669"/>
    <property type="project" value="InterPro"/>
</dbReference>
<accession>A0A1J5NJ27</accession>
<gene>
    <name evidence="12" type="primary">epsF</name>
    <name evidence="12" type="ORF">MOTE_19360</name>
</gene>
<dbReference type="InterPro" id="IPR042094">
    <property type="entry name" value="T2SS_GspF_sf"/>
</dbReference>
<evidence type="ECO:0000256" key="8">
    <source>
        <dbReference type="ARBA" id="ARBA00023136"/>
    </source>
</evidence>
<name>A0A1J5NJ27_NEOTH</name>
<keyword evidence="7 10" id="KW-1133">Transmembrane helix</keyword>
<evidence type="ECO:0000256" key="5">
    <source>
        <dbReference type="ARBA" id="ARBA00022519"/>
    </source>
</evidence>
<dbReference type="Proteomes" id="UP000182811">
    <property type="component" value="Unassembled WGS sequence"/>
</dbReference>
<feature type="transmembrane region" description="Helical" evidence="10">
    <location>
        <begin position="172"/>
        <end position="192"/>
    </location>
</feature>
<feature type="domain" description="Type II secretion system protein GspF" evidence="11">
    <location>
        <begin position="70"/>
        <end position="193"/>
    </location>
</feature>
<keyword evidence="4" id="KW-1003">Cell membrane</keyword>
<evidence type="ECO:0000256" key="2">
    <source>
        <dbReference type="ARBA" id="ARBA00005745"/>
    </source>
</evidence>
<dbReference type="PRINTS" id="PR00812">
    <property type="entry name" value="BCTERIALGSPF"/>
</dbReference>
<comment type="subcellular location">
    <subcellularLocation>
        <location evidence="1">Cell inner membrane</location>
        <topology evidence="1">Multi-pass membrane protein</topology>
    </subcellularLocation>
    <subcellularLocation>
        <location evidence="9">Cell membrane</location>
        <topology evidence="9">Multi-pass membrane protein</topology>
    </subcellularLocation>
</comment>
<evidence type="ECO:0000256" key="6">
    <source>
        <dbReference type="ARBA" id="ARBA00022692"/>
    </source>
</evidence>
<evidence type="ECO:0000256" key="7">
    <source>
        <dbReference type="ARBA" id="ARBA00022989"/>
    </source>
</evidence>
<dbReference type="OrthoDB" id="9805682at2"/>
<evidence type="ECO:0000259" key="11">
    <source>
        <dbReference type="Pfam" id="PF00482"/>
    </source>
</evidence>
<evidence type="ECO:0000256" key="4">
    <source>
        <dbReference type="ARBA" id="ARBA00022475"/>
    </source>
</evidence>
<sequence length="405" mass="43483">MLYNCKIYIGSKARTITVEAASEREAATLARERAGEEMVLVARVTPAARKAAAALWQPGARVGPRDLELFCRRAQVLVGAGVTIIEALEILAGQTEKKILGETLKAMVEEVKAGLSLAEAFRAHPAVFPPLLYHTVAAAEETGALEESLARLADHLAREAAFREKIRQAVTYPSLVAVFAILVMVGLFTFVVPQFTGLLVSSGARLPGITLFIIWMAAHIKIIAGAATGTLVFGALAGRLLWQAEDKRSYLESFIARLPVIGKILSRAAAARVCRTMALLYRTGVPMVRALETVEKVASFASFRVEIKKAREMVREGHSLAEGLAGSRFLPLTGQKMIAVGESSGDLSSLLDQAASLFETEVELLMQKLPPMVEMAMLIAVGGGVGTVMLAMLLPILSVYQTALQ</sequence>
<evidence type="ECO:0000313" key="13">
    <source>
        <dbReference type="Proteomes" id="UP000182811"/>
    </source>
</evidence>
<evidence type="ECO:0000256" key="10">
    <source>
        <dbReference type="SAM" id="Phobius"/>
    </source>
</evidence>
<comment type="similarity">
    <text evidence="2 9">Belongs to the GSP F family.</text>
</comment>
<dbReference type="InterPro" id="IPR001992">
    <property type="entry name" value="T2SS_GspF/T4SS_PilC_CS"/>
</dbReference>
<dbReference type="PANTHER" id="PTHR30012">
    <property type="entry name" value="GENERAL SECRETION PATHWAY PROTEIN"/>
    <property type="match status" value="1"/>
</dbReference>
<protein>
    <submittedName>
        <fullName evidence="12">Type II secretion system protein F</fullName>
    </submittedName>
</protein>
<dbReference type="FunFam" id="1.20.81.30:FF:000001">
    <property type="entry name" value="Type II secretion system protein F"/>
    <property type="match status" value="1"/>
</dbReference>
<dbReference type="EMBL" id="MDDC01000014">
    <property type="protein sequence ID" value="OIQ58566.1"/>
    <property type="molecule type" value="Genomic_DNA"/>
</dbReference>
<evidence type="ECO:0000256" key="9">
    <source>
        <dbReference type="RuleBase" id="RU003923"/>
    </source>
</evidence>
<keyword evidence="3 9" id="KW-0813">Transport</keyword>
<dbReference type="Pfam" id="PF00482">
    <property type="entry name" value="T2SSF"/>
    <property type="match status" value="2"/>
</dbReference>
<feature type="domain" description="Type II secretion system protein GspF" evidence="11">
    <location>
        <begin position="274"/>
        <end position="395"/>
    </location>
</feature>
<evidence type="ECO:0000313" key="12">
    <source>
        <dbReference type="EMBL" id="OIQ58566.1"/>
    </source>
</evidence>
<dbReference type="GO" id="GO:0005886">
    <property type="term" value="C:plasma membrane"/>
    <property type="evidence" value="ECO:0007669"/>
    <property type="project" value="UniProtKB-SubCell"/>
</dbReference>
<evidence type="ECO:0000256" key="3">
    <source>
        <dbReference type="ARBA" id="ARBA00022448"/>
    </source>
</evidence>
<comment type="caution">
    <text evidence="12">The sequence shown here is derived from an EMBL/GenBank/DDBJ whole genome shotgun (WGS) entry which is preliminary data.</text>
</comment>
<dbReference type="InterPro" id="IPR003004">
    <property type="entry name" value="GspF/PilC"/>
</dbReference>
<dbReference type="PROSITE" id="PS00874">
    <property type="entry name" value="T2SP_F"/>
    <property type="match status" value="1"/>
</dbReference>
<feature type="transmembrane region" description="Helical" evidence="10">
    <location>
        <begin position="375"/>
        <end position="400"/>
    </location>
</feature>
<keyword evidence="6 9" id="KW-0812">Transmembrane</keyword>
<reference evidence="12 13" key="1">
    <citation type="submission" date="2016-08" db="EMBL/GenBank/DDBJ databases">
        <title>Genome-based comparison of Moorella thermoacetic strains.</title>
        <authorList>
            <person name="Poehlein A."/>
            <person name="Bengelsdorf F.R."/>
            <person name="Esser C."/>
            <person name="Duerre P."/>
            <person name="Daniel R."/>
        </authorList>
    </citation>
    <scope>NUCLEOTIDE SEQUENCE [LARGE SCALE GENOMIC DNA]</scope>
    <source>
        <strain evidence="12 13">DSM 21394</strain>
    </source>
</reference>
<dbReference type="AlphaFoldDB" id="A0A1J5NJ27"/>
<dbReference type="InterPro" id="IPR018076">
    <property type="entry name" value="T2SS_GspF_dom"/>
</dbReference>
<keyword evidence="5" id="KW-0997">Cell inner membrane</keyword>
<keyword evidence="8 10" id="KW-0472">Membrane</keyword>
<dbReference type="PANTHER" id="PTHR30012:SF0">
    <property type="entry name" value="TYPE II SECRETION SYSTEM PROTEIN F-RELATED"/>
    <property type="match status" value="1"/>
</dbReference>
<evidence type="ECO:0000256" key="1">
    <source>
        <dbReference type="ARBA" id="ARBA00004429"/>
    </source>
</evidence>
<dbReference type="Gene3D" id="1.20.81.30">
    <property type="entry name" value="Type II secretion system (T2SS), domain F"/>
    <property type="match status" value="2"/>
</dbReference>